<dbReference type="Pfam" id="PF13561">
    <property type="entry name" value="adh_short_C2"/>
    <property type="match status" value="1"/>
</dbReference>
<protein>
    <submittedName>
        <fullName evidence="3">SDR family oxidoreductase</fullName>
    </submittedName>
</protein>
<accession>A0A6G9H7Y3</accession>
<keyword evidence="4" id="KW-1185">Reference proteome</keyword>
<dbReference type="PANTHER" id="PTHR42879:SF2">
    <property type="entry name" value="3-OXOACYL-[ACYL-CARRIER-PROTEIN] REDUCTASE FABG"/>
    <property type="match status" value="1"/>
</dbReference>
<dbReference type="InterPro" id="IPR020904">
    <property type="entry name" value="Sc_DH/Rdtase_CS"/>
</dbReference>
<dbReference type="AlphaFoldDB" id="A0A6G9H7Y3"/>
<name>A0A6G9H7Y3_9ACTN</name>
<sequence length="245" mass="24661">MTGRNALVTGSTSGIGRATALLLAGRGAHVLVTGRDRQRGEEVTDTIRAAGGKADFLLADLSDARSADDLAELALATTGGRVDILVNNAAIGALGATAGFDEALYDSHFTLNVKVPFRLVGALAPAMAEHGSGAIVNITSMAGQFAIPGMAVYGACKAALGMLTKHWAAEYGSSGVRVNAVSPGPTRTPFVAPLGDALEELAAQAPLGYIADPAEIAAAIAYLAGDEASFVSGVVLNVDGGRTAL</sequence>
<dbReference type="PRINTS" id="PR00081">
    <property type="entry name" value="GDHRDH"/>
</dbReference>
<dbReference type="PANTHER" id="PTHR42879">
    <property type="entry name" value="3-OXOACYL-(ACYL-CARRIER-PROTEIN) REDUCTASE"/>
    <property type="match status" value="1"/>
</dbReference>
<dbReference type="CDD" id="cd05233">
    <property type="entry name" value="SDR_c"/>
    <property type="match status" value="1"/>
</dbReference>
<dbReference type="PRINTS" id="PR00080">
    <property type="entry name" value="SDRFAMILY"/>
</dbReference>
<dbReference type="SUPFAM" id="SSF51735">
    <property type="entry name" value="NAD(P)-binding Rossmann-fold domains"/>
    <property type="match status" value="1"/>
</dbReference>
<dbReference type="Gene3D" id="3.40.50.720">
    <property type="entry name" value="NAD(P)-binding Rossmann-like Domain"/>
    <property type="match status" value="1"/>
</dbReference>
<dbReference type="InterPro" id="IPR002347">
    <property type="entry name" value="SDR_fam"/>
</dbReference>
<proteinExistence type="inferred from homology"/>
<comment type="similarity">
    <text evidence="1">Belongs to the short-chain dehydrogenases/reductases (SDR) family.</text>
</comment>
<dbReference type="FunFam" id="3.40.50.720:FF:000084">
    <property type="entry name" value="Short-chain dehydrogenase reductase"/>
    <property type="match status" value="1"/>
</dbReference>
<dbReference type="PROSITE" id="PS00061">
    <property type="entry name" value="ADH_SHORT"/>
    <property type="match status" value="1"/>
</dbReference>
<keyword evidence="2" id="KW-0560">Oxidoreductase</keyword>
<reference evidence="3 4" key="1">
    <citation type="submission" date="2020-03" db="EMBL/GenBank/DDBJ databases">
        <title>A novel species.</title>
        <authorList>
            <person name="Gao J."/>
        </authorList>
    </citation>
    <scope>NUCLEOTIDE SEQUENCE [LARGE SCALE GENOMIC DNA]</scope>
    <source>
        <strain evidence="3 4">QMT-12</strain>
    </source>
</reference>
<dbReference type="Proteomes" id="UP000501179">
    <property type="component" value="Chromosome"/>
</dbReference>
<dbReference type="GO" id="GO:0016491">
    <property type="term" value="F:oxidoreductase activity"/>
    <property type="evidence" value="ECO:0007669"/>
    <property type="project" value="UniProtKB-KW"/>
</dbReference>
<evidence type="ECO:0000313" key="4">
    <source>
        <dbReference type="Proteomes" id="UP000501179"/>
    </source>
</evidence>
<dbReference type="InterPro" id="IPR050259">
    <property type="entry name" value="SDR"/>
</dbReference>
<dbReference type="KEGG" id="slia:HA039_02785"/>
<dbReference type="GO" id="GO:0032787">
    <property type="term" value="P:monocarboxylic acid metabolic process"/>
    <property type="evidence" value="ECO:0007669"/>
    <property type="project" value="UniProtKB-ARBA"/>
</dbReference>
<organism evidence="3 4">
    <name type="scientific">Streptomyces liangshanensis</name>
    <dbReference type="NCBI Taxonomy" id="2717324"/>
    <lineage>
        <taxon>Bacteria</taxon>
        <taxon>Bacillati</taxon>
        <taxon>Actinomycetota</taxon>
        <taxon>Actinomycetes</taxon>
        <taxon>Kitasatosporales</taxon>
        <taxon>Streptomycetaceae</taxon>
        <taxon>Streptomyces</taxon>
    </lineage>
</organism>
<evidence type="ECO:0000256" key="2">
    <source>
        <dbReference type="ARBA" id="ARBA00023002"/>
    </source>
</evidence>
<gene>
    <name evidence="3" type="ORF">HA039_02785</name>
</gene>
<evidence type="ECO:0000256" key="1">
    <source>
        <dbReference type="ARBA" id="ARBA00006484"/>
    </source>
</evidence>
<evidence type="ECO:0000313" key="3">
    <source>
        <dbReference type="EMBL" id="QIQ06652.1"/>
    </source>
</evidence>
<dbReference type="InterPro" id="IPR036291">
    <property type="entry name" value="NAD(P)-bd_dom_sf"/>
</dbReference>
<dbReference type="EMBL" id="CP050177">
    <property type="protein sequence ID" value="QIQ06652.1"/>
    <property type="molecule type" value="Genomic_DNA"/>
</dbReference>